<dbReference type="AlphaFoldDB" id="A0A1F6CSJ6"/>
<dbReference type="Pfam" id="PF03992">
    <property type="entry name" value="ABM"/>
    <property type="match status" value="1"/>
</dbReference>
<dbReference type="Proteomes" id="UP000176445">
    <property type="component" value="Unassembled WGS sequence"/>
</dbReference>
<evidence type="ECO:0000313" key="3">
    <source>
        <dbReference type="Proteomes" id="UP000176445"/>
    </source>
</evidence>
<dbReference type="SUPFAM" id="SSF54909">
    <property type="entry name" value="Dimeric alpha+beta barrel"/>
    <property type="match status" value="1"/>
</dbReference>
<protein>
    <recommendedName>
        <fullName evidence="1">ABM domain-containing protein</fullName>
    </recommendedName>
</protein>
<dbReference type="InterPro" id="IPR011008">
    <property type="entry name" value="Dimeric_a/b-barrel"/>
</dbReference>
<accession>A0A1F6CSJ6</accession>
<name>A0A1F6CSJ6_9BACT</name>
<sequence length="101" mass="11234">MIVVRFKVKCKPEKTEQAMALFKEIVAASQPLDGAVSFDIGRDITDPDSFIALEVFEDRVALDRQESLAVVKKTMGLFEELLAAEPEATIYEVSSPERQGE</sequence>
<feature type="domain" description="ABM" evidence="1">
    <location>
        <begin position="2"/>
        <end position="91"/>
    </location>
</feature>
<proteinExistence type="predicted"/>
<comment type="caution">
    <text evidence="2">The sequence shown here is derived from an EMBL/GenBank/DDBJ whole genome shotgun (WGS) entry which is preliminary data.</text>
</comment>
<dbReference type="EMBL" id="MFKW01000002">
    <property type="protein sequence ID" value="OGG52123.1"/>
    <property type="molecule type" value="Genomic_DNA"/>
</dbReference>
<reference evidence="2 3" key="1">
    <citation type="journal article" date="2016" name="Nat. Commun.">
        <title>Thousands of microbial genomes shed light on interconnected biogeochemical processes in an aquifer system.</title>
        <authorList>
            <person name="Anantharaman K."/>
            <person name="Brown C.T."/>
            <person name="Hug L.A."/>
            <person name="Sharon I."/>
            <person name="Castelle C.J."/>
            <person name="Probst A.J."/>
            <person name="Thomas B.C."/>
            <person name="Singh A."/>
            <person name="Wilkins M.J."/>
            <person name="Karaoz U."/>
            <person name="Brodie E.L."/>
            <person name="Williams K.H."/>
            <person name="Hubbard S.S."/>
            <person name="Banfield J.F."/>
        </authorList>
    </citation>
    <scope>NUCLEOTIDE SEQUENCE [LARGE SCALE GENOMIC DNA]</scope>
</reference>
<evidence type="ECO:0000313" key="2">
    <source>
        <dbReference type="EMBL" id="OGG52123.1"/>
    </source>
</evidence>
<evidence type="ECO:0000259" key="1">
    <source>
        <dbReference type="PROSITE" id="PS51725"/>
    </source>
</evidence>
<dbReference type="Gene3D" id="3.30.70.100">
    <property type="match status" value="1"/>
</dbReference>
<gene>
    <name evidence="2" type="ORF">A2704_01265</name>
</gene>
<dbReference type="InterPro" id="IPR007138">
    <property type="entry name" value="ABM_dom"/>
</dbReference>
<organism evidence="2 3">
    <name type="scientific">Candidatus Kaiserbacteria bacterium RIFCSPHIGHO2_01_FULL_54_36b</name>
    <dbReference type="NCBI Taxonomy" id="1798483"/>
    <lineage>
        <taxon>Bacteria</taxon>
        <taxon>Candidatus Kaiseribacteriota</taxon>
    </lineage>
</organism>
<dbReference type="PROSITE" id="PS51725">
    <property type="entry name" value="ABM"/>
    <property type="match status" value="1"/>
</dbReference>